<gene>
    <name evidence="1" type="ORF">C5L31_001990</name>
</gene>
<dbReference type="PROSITE" id="PS52050">
    <property type="entry name" value="WYL"/>
    <property type="match status" value="1"/>
</dbReference>
<dbReference type="RefSeq" id="WP_010620271.1">
    <property type="nucleotide sequence ID" value="NZ_PUFO01000088.1"/>
</dbReference>
<organism evidence="1 2">
    <name type="scientific">Secundilactobacillus malefermentans</name>
    <dbReference type="NCBI Taxonomy" id="176292"/>
    <lineage>
        <taxon>Bacteria</taxon>
        <taxon>Bacillati</taxon>
        <taxon>Bacillota</taxon>
        <taxon>Bacilli</taxon>
        <taxon>Lactobacillales</taxon>
        <taxon>Lactobacillaceae</taxon>
        <taxon>Secundilactobacillus</taxon>
    </lineage>
</organism>
<accession>A0A4R5NHC0</accession>
<evidence type="ECO:0000313" key="1">
    <source>
        <dbReference type="EMBL" id="TDG73228.1"/>
    </source>
</evidence>
<name>A0A4R5NHC0_9LACO</name>
<dbReference type="OrthoDB" id="2306002at2"/>
<dbReference type="AlphaFoldDB" id="A0A4R5NHC0"/>
<protein>
    <submittedName>
        <fullName evidence="1">Uncharacterized protein</fullName>
    </submittedName>
</protein>
<sequence length="358" mass="41600">MADFQSGRRITEVFVRLLHGEKFDREKWLDMASNPLRTLSKTPASKETTKVARSQRVFDRDFEIIRQTLQNWHDGRDVIKLDGVYQLIGQPDSDGLTYRVALAQILLGSRAFPKVETEKIINELTNEFSPDAQKRYFEAIKAARNSYEPLSGNKAEPDETNSLLSKLDQTIQFIKSVDLMTFHYQNSHDQKDRTYHGLPVTLYFDTFYFYVVFNLENHVAGDYTFFRLDHMTDIYPYGKKKQDPNNKFHLQDQRHYVNLLPMGEQTTFQFKCWISPSNALDRFPSAHTVKKIERGGVLIEARALEDGALLWLQSQGDQVQVVSPQSFVEKFGARSSIISVNLFWIVVMWRENLVQYSC</sequence>
<reference evidence="1 2" key="1">
    <citation type="journal article" date="2019" name="Appl. Microbiol. Biotechnol.">
        <title>Uncovering carbohydrate metabolism through a genotype-phenotype association study of 56 lactic acid bacteria genomes.</title>
        <authorList>
            <person name="Buron-Moles G."/>
            <person name="Chailyan A."/>
            <person name="Dolejs I."/>
            <person name="Forster J."/>
            <person name="Miks M.H."/>
        </authorList>
    </citation>
    <scope>NUCLEOTIDE SEQUENCE [LARGE SCALE GENOMIC DNA]</scope>
    <source>
        <strain evidence="1 2">ATCC 49373</strain>
    </source>
</reference>
<evidence type="ECO:0000313" key="2">
    <source>
        <dbReference type="Proteomes" id="UP000294854"/>
    </source>
</evidence>
<keyword evidence="2" id="KW-1185">Reference proteome</keyword>
<dbReference type="EMBL" id="PUFO01000088">
    <property type="protein sequence ID" value="TDG73228.1"/>
    <property type="molecule type" value="Genomic_DNA"/>
</dbReference>
<comment type="caution">
    <text evidence="1">The sequence shown here is derived from an EMBL/GenBank/DDBJ whole genome shotgun (WGS) entry which is preliminary data.</text>
</comment>
<dbReference type="STRING" id="1122149.FD44_GL000825"/>
<proteinExistence type="predicted"/>
<dbReference type="Proteomes" id="UP000294854">
    <property type="component" value="Unassembled WGS sequence"/>
</dbReference>